<dbReference type="Proteomes" id="UP000192333">
    <property type="component" value="Chromosome I"/>
</dbReference>
<keyword evidence="2" id="KW-1185">Reference proteome</keyword>
<organism evidence="1 2">
    <name type="scientific">Aquiflexum balticum DSM 16537</name>
    <dbReference type="NCBI Taxonomy" id="758820"/>
    <lineage>
        <taxon>Bacteria</taxon>
        <taxon>Pseudomonadati</taxon>
        <taxon>Bacteroidota</taxon>
        <taxon>Cytophagia</taxon>
        <taxon>Cytophagales</taxon>
        <taxon>Cyclobacteriaceae</taxon>
        <taxon>Aquiflexum</taxon>
    </lineage>
</organism>
<evidence type="ECO:0000313" key="2">
    <source>
        <dbReference type="Proteomes" id="UP000192333"/>
    </source>
</evidence>
<name>A0A1W2HAT9_9BACT</name>
<dbReference type="AlphaFoldDB" id="A0A1W2HAT9"/>
<protein>
    <submittedName>
        <fullName evidence="1">Uncharacterized protein</fullName>
    </submittedName>
</protein>
<proteinExistence type="predicted"/>
<gene>
    <name evidence="1" type="ORF">SAMN00777080_4499</name>
</gene>
<evidence type="ECO:0000313" key="1">
    <source>
        <dbReference type="EMBL" id="SMD45828.1"/>
    </source>
</evidence>
<accession>A0A1W2HAT9</accession>
<sequence>MNSQFRFYGKVAKVLNCTLAFFAFKEIVRFKEFKSVSINCFWYIIGKQVSIRLMLVRQNP</sequence>
<dbReference type="EMBL" id="LT838813">
    <property type="protein sequence ID" value="SMD45828.1"/>
    <property type="molecule type" value="Genomic_DNA"/>
</dbReference>
<reference evidence="2" key="1">
    <citation type="submission" date="2017-04" db="EMBL/GenBank/DDBJ databases">
        <authorList>
            <person name="Varghese N."/>
            <person name="Submissions S."/>
        </authorList>
    </citation>
    <scope>NUCLEOTIDE SEQUENCE [LARGE SCALE GENOMIC DNA]</scope>
    <source>
        <strain evidence="2">DSM 16537</strain>
    </source>
</reference>